<proteinExistence type="predicted"/>
<dbReference type="Proteomes" id="UP000286594">
    <property type="component" value="Unassembled WGS sequence"/>
</dbReference>
<dbReference type="OrthoDB" id="9989560at2"/>
<dbReference type="RefSeq" id="WP_128150955.1">
    <property type="nucleotide sequence ID" value="NZ_SAVB01000022.1"/>
</dbReference>
<sequence length="131" mass="13935">MTLKRDKGRIALIAVLAVSLLGNALAAGAVLRFRALQSELLGPAAEQALFPRAVRRDLRAALRENAETLRPALHRLAEDRAAVVAAGMAQPFDRAALDAAMTKFRTDADAGIGVLQQVIGDRLEARAAAQK</sequence>
<evidence type="ECO:0000313" key="2">
    <source>
        <dbReference type="Proteomes" id="UP000286594"/>
    </source>
</evidence>
<dbReference type="AlphaFoldDB" id="A0A443L9V4"/>
<accession>A0A443L9V4</accession>
<evidence type="ECO:0008006" key="3">
    <source>
        <dbReference type="Google" id="ProtNLM"/>
    </source>
</evidence>
<keyword evidence="2" id="KW-1185">Reference proteome</keyword>
<comment type="caution">
    <text evidence="1">The sequence shown here is derived from an EMBL/GenBank/DDBJ whole genome shotgun (WGS) entry which is preliminary data.</text>
</comment>
<protein>
    <recommendedName>
        <fullName evidence="3">Periplasmic heavy metal sensor</fullName>
    </recommendedName>
</protein>
<gene>
    <name evidence="1" type="ORF">EOW65_15535</name>
</gene>
<evidence type="ECO:0000313" key="1">
    <source>
        <dbReference type="EMBL" id="RWR45947.1"/>
    </source>
</evidence>
<organism evidence="1 2">
    <name type="scientific">Paenirhodobacter ferrireducens</name>
    <dbReference type="NCBI Taxonomy" id="1215032"/>
    <lineage>
        <taxon>Bacteria</taxon>
        <taxon>Pseudomonadati</taxon>
        <taxon>Pseudomonadota</taxon>
        <taxon>Alphaproteobacteria</taxon>
        <taxon>Rhodobacterales</taxon>
        <taxon>Rhodobacter group</taxon>
        <taxon>Paenirhodobacter</taxon>
    </lineage>
</organism>
<reference evidence="1 2" key="1">
    <citation type="submission" date="2019-01" db="EMBL/GenBank/DDBJ databases">
        <title>Sinorhodobacter populi sp. nov. isolated from the symptomatic bark tissue of Populus euramericana canker.</title>
        <authorList>
            <person name="Xu G."/>
        </authorList>
    </citation>
    <scope>NUCLEOTIDE SEQUENCE [LARGE SCALE GENOMIC DNA]</scope>
    <source>
        <strain evidence="1 2">CCTCC AB2012026</strain>
    </source>
</reference>
<name>A0A443L9V4_9RHOB</name>
<dbReference type="EMBL" id="SAVB01000022">
    <property type="protein sequence ID" value="RWR45947.1"/>
    <property type="molecule type" value="Genomic_DNA"/>
</dbReference>